<accession>A0A0F9G6P9</accession>
<evidence type="ECO:0000313" key="3">
    <source>
        <dbReference type="EMBL" id="KKL94499.1"/>
    </source>
</evidence>
<feature type="domain" description="Putative metallopeptidase" evidence="2">
    <location>
        <begin position="17"/>
        <end position="290"/>
    </location>
</feature>
<gene>
    <name evidence="3" type="ORF">LCGC14_1864080</name>
</gene>
<proteinExistence type="predicted"/>
<evidence type="ECO:0000256" key="1">
    <source>
        <dbReference type="SAM" id="MobiDB-lite"/>
    </source>
</evidence>
<name>A0A0F9G6P9_9ZZZZ</name>
<feature type="compositionally biased region" description="Basic and acidic residues" evidence="1">
    <location>
        <begin position="168"/>
        <end position="181"/>
    </location>
</feature>
<protein>
    <recommendedName>
        <fullName evidence="2">Putative metallopeptidase domain-containing protein</fullName>
    </recommendedName>
</protein>
<reference evidence="3" key="1">
    <citation type="journal article" date="2015" name="Nature">
        <title>Complex archaea that bridge the gap between prokaryotes and eukaryotes.</title>
        <authorList>
            <person name="Spang A."/>
            <person name="Saw J.H."/>
            <person name="Jorgensen S.L."/>
            <person name="Zaremba-Niedzwiedzka K."/>
            <person name="Martijn J."/>
            <person name="Lind A.E."/>
            <person name="van Eijk R."/>
            <person name="Schleper C."/>
            <person name="Guy L."/>
            <person name="Ettema T.J."/>
        </authorList>
    </citation>
    <scope>NUCLEOTIDE SEQUENCE</scope>
</reference>
<dbReference type="InterPro" id="IPR025154">
    <property type="entry name" value="Put_metallopeptidase_dom"/>
</dbReference>
<dbReference type="EMBL" id="LAZR01018909">
    <property type="protein sequence ID" value="KKL94499.1"/>
    <property type="molecule type" value="Genomic_DNA"/>
</dbReference>
<dbReference type="AlphaFoldDB" id="A0A0F9G6P9"/>
<evidence type="ECO:0000259" key="2">
    <source>
        <dbReference type="Pfam" id="PF13203"/>
    </source>
</evidence>
<feature type="non-terminal residue" evidence="3">
    <location>
        <position position="297"/>
    </location>
</feature>
<feature type="compositionally biased region" description="Basic residues" evidence="1">
    <location>
        <begin position="188"/>
        <end position="200"/>
    </location>
</feature>
<organism evidence="3">
    <name type="scientific">marine sediment metagenome</name>
    <dbReference type="NCBI Taxonomy" id="412755"/>
    <lineage>
        <taxon>unclassified sequences</taxon>
        <taxon>metagenomes</taxon>
        <taxon>ecological metagenomes</taxon>
    </lineage>
</organism>
<dbReference type="Pfam" id="PF13203">
    <property type="entry name" value="DUF2201_N"/>
    <property type="match status" value="1"/>
</dbReference>
<comment type="caution">
    <text evidence="3">The sequence shown here is derived from an EMBL/GenBank/DDBJ whole genome shotgun (WGS) entry which is preliminary data.</text>
</comment>
<feature type="region of interest" description="Disordered" evidence="1">
    <location>
        <begin position="162"/>
        <end position="200"/>
    </location>
</feature>
<sequence>MAVKTKKDARLIFKRSLKMLGRARPFTRGLVSQCRPAFVKTKKEKEKVPTACVMLRPNRKFKMYFNPDFVVTLETEHLCGIMNHEINHMMRGHLTLERTGLDEEVLTLALEVHANMDIPKSWLPPQTKDGEALTHEHFNIPLDIRSWKKIYTKLLKKFGNKKRRNNQQKKEMKETNVKKVMSDNATGHSKKSPRIKGKVSKKLKKRLRDSQEVKSILATLINKVWKKRVEDQEREDDEDLNSDTMVEVELEILKEATDHIPGLSAGMLKMLRIKTETKIKWEQHLSNFVVSIKKRCS</sequence>
<dbReference type="PANTHER" id="PTHR38730">
    <property type="entry name" value="SLL7028 PROTEIN"/>
    <property type="match status" value="1"/>
</dbReference>
<dbReference type="PANTHER" id="PTHR38730:SF1">
    <property type="entry name" value="SLL7028 PROTEIN"/>
    <property type="match status" value="1"/>
</dbReference>